<feature type="domain" description="Cation/H+ exchanger transmembrane" evidence="11">
    <location>
        <begin position="16"/>
        <end position="197"/>
    </location>
</feature>
<evidence type="ECO:0000313" key="12">
    <source>
        <dbReference type="EMBL" id="PSN90744.1"/>
    </source>
</evidence>
<dbReference type="GO" id="GO:0016020">
    <property type="term" value="C:membrane"/>
    <property type="evidence" value="ECO:0007669"/>
    <property type="project" value="UniProtKB-SubCell"/>
</dbReference>
<keyword evidence="3" id="KW-0050">Antiport</keyword>
<keyword evidence="9" id="KW-0739">Sodium transport</keyword>
<evidence type="ECO:0000256" key="6">
    <source>
        <dbReference type="ARBA" id="ARBA00023053"/>
    </source>
</evidence>
<feature type="transmembrane region" description="Helical" evidence="10">
    <location>
        <begin position="121"/>
        <end position="141"/>
    </location>
</feature>
<feature type="transmembrane region" description="Helical" evidence="10">
    <location>
        <begin position="39"/>
        <end position="72"/>
    </location>
</feature>
<comment type="subcellular location">
    <subcellularLocation>
        <location evidence="1">Membrane</location>
        <topology evidence="1">Multi-pass membrane protein</topology>
    </subcellularLocation>
</comment>
<feature type="transmembrane region" description="Helical" evidence="10">
    <location>
        <begin position="153"/>
        <end position="173"/>
    </location>
</feature>
<evidence type="ECO:0000256" key="9">
    <source>
        <dbReference type="ARBA" id="ARBA00023201"/>
    </source>
</evidence>
<dbReference type="InterPro" id="IPR006153">
    <property type="entry name" value="Cation/H_exchanger_TM"/>
</dbReference>
<evidence type="ECO:0000256" key="8">
    <source>
        <dbReference type="ARBA" id="ARBA00023136"/>
    </source>
</evidence>
<evidence type="ECO:0000256" key="7">
    <source>
        <dbReference type="ARBA" id="ARBA00023065"/>
    </source>
</evidence>
<comment type="caution">
    <text evidence="12">The sequence shown here is derived from an EMBL/GenBank/DDBJ whole genome shotgun (WGS) entry which is preliminary data.</text>
</comment>
<dbReference type="Pfam" id="PF00999">
    <property type="entry name" value="Na_H_Exchanger"/>
    <property type="match status" value="1"/>
</dbReference>
<dbReference type="GO" id="GO:0006814">
    <property type="term" value="P:sodium ion transport"/>
    <property type="evidence" value="ECO:0007669"/>
    <property type="project" value="UniProtKB-KW"/>
</dbReference>
<gene>
    <name evidence="12" type="ORF">B9Q03_06175</name>
</gene>
<feature type="non-terminal residue" evidence="12">
    <location>
        <position position="199"/>
    </location>
</feature>
<evidence type="ECO:0000256" key="1">
    <source>
        <dbReference type="ARBA" id="ARBA00004141"/>
    </source>
</evidence>
<sequence>MALTSEELALLYIGVLLVFAKLAEEAFRRLNLVPFVGAIIVGIVLGPGVLGFVSVIPTISLFLSLGINFLLFISGAEEINISRMREAFGVKTIVGVVAQYSVRVIIVSLAAYLLFHSYLQAIVAGSIIGMSSAGPLARLLMDTGLTRSDEGSAIFTEVVLIEISAVILFAFLYDLAGKPITPLSIAFIAAQLTLTVAAT</sequence>
<keyword evidence="2" id="KW-0813">Transport</keyword>
<dbReference type="PANTHER" id="PTHR43562">
    <property type="entry name" value="NAPA-TYPE SODIUM/HYDROGEN ANTIPORTER"/>
    <property type="match status" value="1"/>
</dbReference>
<evidence type="ECO:0000259" key="11">
    <source>
        <dbReference type="Pfam" id="PF00999"/>
    </source>
</evidence>
<accession>A0A2R6AWI5</accession>
<protein>
    <submittedName>
        <fullName evidence="12">Sodium:proton antiporter</fullName>
    </submittedName>
</protein>
<evidence type="ECO:0000256" key="10">
    <source>
        <dbReference type="SAM" id="Phobius"/>
    </source>
</evidence>
<name>A0A2R6AWI5_9ARCH</name>
<keyword evidence="4 10" id="KW-0812">Transmembrane</keyword>
<dbReference type="EMBL" id="NEXE01000049">
    <property type="protein sequence ID" value="PSN90744.1"/>
    <property type="molecule type" value="Genomic_DNA"/>
</dbReference>
<reference evidence="12 13" key="1">
    <citation type="submission" date="2017-04" db="EMBL/GenBank/DDBJ databases">
        <title>Novel microbial lineages endemic to geothermal iron-oxide mats fill important gaps in the evolutionary history of Archaea.</title>
        <authorList>
            <person name="Jay Z.J."/>
            <person name="Beam J.P."/>
            <person name="Dlakic M."/>
            <person name="Rusch D.B."/>
            <person name="Kozubal M.A."/>
            <person name="Inskeep W.P."/>
        </authorList>
    </citation>
    <scope>NUCLEOTIDE SEQUENCE [LARGE SCALE GENOMIC DNA]</scope>
    <source>
        <strain evidence="12">OSP_D</strain>
    </source>
</reference>
<keyword evidence="5 10" id="KW-1133">Transmembrane helix</keyword>
<evidence type="ECO:0000313" key="13">
    <source>
        <dbReference type="Proteomes" id="UP000240322"/>
    </source>
</evidence>
<dbReference type="GO" id="GO:0015297">
    <property type="term" value="F:antiporter activity"/>
    <property type="evidence" value="ECO:0007669"/>
    <property type="project" value="UniProtKB-KW"/>
</dbReference>
<dbReference type="GO" id="GO:1902600">
    <property type="term" value="P:proton transmembrane transport"/>
    <property type="evidence" value="ECO:0007669"/>
    <property type="project" value="InterPro"/>
</dbReference>
<evidence type="ECO:0000256" key="4">
    <source>
        <dbReference type="ARBA" id="ARBA00022692"/>
    </source>
</evidence>
<organism evidence="12 13">
    <name type="scientific">Candidatus Marsarchaeota G2 archaeon OSP_D</name>
    <dbReference type="NCBI Taxonomy" id="1978157"/>
    <lineage>
        <taxon>Archaea</taxon>
        <taxon>Candidatus Marsarchaeota</taxon>
        <taxon>Candidatus Marsarchaeota group 2</taxon>
    </lineage>
</organism>
<dbReference type="InterPro" id="IPR038770">
    <property type="entry name" value="Na+/solute_symporter_sf"/>
</dbReference>
<feature type="transmembrane region" description="Helical" evidence="10">
    <location>
        <begin position="93"/>
        <end position="115"/>
    </location>
</feature>
<keyword evidence="6" id="KW-0915">Sodium</keyword>
<dbReference type="Proteomes" id="UP000240322">
    <property type="component" value="Unassembled WGS sequence"/>
</dbReference>
<proteinExistence type="predicted"/>
<keyword evidence="8 10" id="KW-0472">Membrane</keyword>
<dbReference type="Gene3D" id="1.20.1530.20">
    <property type="match status" value="1"/>
</dbReference>
<feature type="transmembrane region" description="Helical" evidence="10">
    <location>
        <begin position="179"/>
        <end position="198"/>
    </location>
</feature>
<dbReference type="PANTHER" id="PTHR43562:SF3">
    <property type="entry name" value="SODIUM ION_PROTON EXCHANGER (EUROFUNG)"/>
    <property type="match status" value="1"/>
</dbReference>
<evidence type="ECO:0000256" key="5">
    <source>
        <dbReference type="ARBA" id="ARBA00022989"/>
    </source>
</evidence>
<keyword evidence="7" id="KW-0406">Ion transport</keyword>
<evidence type="ECO:0000256" key="3">
    <source>
        <dbReference type="ARBA" id="ARBA00022449"/>
    </source>
</evidence>
<dbReference type="AlphaFoldDB" id="A0A2R6AWI5"/>
<evidence type="ECO:0000256" key="2">
    <source>
        <dbReference type="ARBA" id="ARBA00022448"/>
    </source>
</evidence>